<dbReference type="Pfam" id="PF02952">
    <property type="entry name" value="Fucose_iso_C"/>
    <property type="match status" value="1"/>
</dbReference>
<dbReference type="PANTHER" id="PTHR36120">
    <property type="entry name" value="FUCOSE ISOMERASE"/>
    <property type="match status" value="1"/>
</dbReference>
<evidence type="ECO:0000259" key="3">
    <source>
        <dbReference type="Pfam" id="PF02952"/>
    </source>
</evidence>
<keyword evidence="2" id="KW-0119">Carbohydrate metabolism</keyword>
<dbReference type="SUPFAM" id="SSF53743">
    <property type="entry name" value="FucI/AraA N-terminal and middle domains"/>
    <property type="match status" value="1"/>
</dbReference>
<dbReference type="PaxDb" id="1123384-AJ81_05195"/>
<evidence type="ECO:0000313" key="5">
    <source>
        <dbReference type="Proteomes" id="UP000077469"/>
    </source>
</evidence>
<name>A0A0X1KRA5_9THEM</name>
<dbReference type="AlphaFoldDB" id="A0A0X1KRA5"/>
<keyword evidence="5" id="KW-1185">Reference proteome</keyword>
<dbReference type="OrthoDB" id="5838738at2"/>
<dbReference type="STRING" id="1123384.AJ81_05195"/>
<evidence type="ECO:0000313" key="4">
    <source>
        <dbReference type="EMBL" id="AJC73704.1"/>
    </source>
</evidence>
<dbReference type="KEGG" id="phy:AJ81_05195"/>
<protein>
    <submittedName>
        <fullName evidence="4">Fucose isomerase</fullName>
    </submittedName>
</protein>
<evidence type="ECO:0000256" key="1">
    <source>
        <dbReference type="ARBA" id="ARBA00023235"/>
    </source>
</evidence>
<dbReference type="GO" id="GO:0005737">
    <property type="term" value="C:cytoplasm"/>
    <property type="evidence" value="ECO:0007669"/>
    <property type="project" value="InterPro"/>
</dbReference>
<dbReference type="Proteomes" id="UP000077469">
    <property type="component" value="Chromosome"/>
</dbReference>
<gene>
    <name evidence="4" type="ORF">AJ81_05195</name>
</gene>
<dbReference type="InterPro" id="IPR015888">
    <property type="entry name" value="Fuc_isomerase_C"/>
</dbReference>
<reference evidence="4 5" key="1">
    <citation type="submission" date="2014-01" db="EMBL/GenBank/DDBJ databases">
        <title>Genome sequencing of Thermotog hypogea.</title>
        <authorList>
            <person name="Zhang X."/>
            <person name="Alvare G."/>
            <person name="Fristensky B."/>
            <person name="Chen L."/>
            <person name="Suen T."/>
            <person name="Chen Q."/>
            <person name="Ma K."/>
        </authorList>
    </citation>
    <scope>NUCLEOTIDE SEQUENCE [LARGE SCALE GENOMIC DNA]</scope>
    <source>
        <strain evidence="4 5">DSM 11164</strain>
    </source>
</reference>
<dbReference type="GO" id="GO:0008736">
    <property type="term" value="F:L-fucose isomerase activity"/>
    <property type="evidence" value="ECO:0007669"/>
    <property type="project" value="InterPro"/>
</dbReference>
<feature type="domain" description="L-fucose isomerase C-terminal" evidence="3">
    <location>
        <begin position="348"/>
        <end position="447"/>
    </location>
</feature>
<dbReference type="GO" id="GO:0006004">
    <property type="term" value="P:fucose metabolic process"/>
    <property type="evidence" value="ECO:0007669"/>
    <property type="project" value="InterPro"/>
</dbReference>
<dbReference type="InterPro" id="IPR009015">
    <property type="entry name" value="Fucose_isomerase_N/cen_sf"/>
</dbReference>
<keyword evidence="1 4" id="KW-0413">Isomerase</keyword>
<accession>A0A0X1KRA5</accession>
<organism evidence="4 5">
    <name type="scientific">Pseudothermotoga hypogea DSM 11164 = NBRC 106472</name>
    <dbReference type="NCBI Taxonomy" id="1123384"/>
    <lineage>
        <taxon>Bacteria</taxon>
        <taxon>Thermotogati</taxon>
        <taxon>Thermotogota</taxon>
        <taxon>Thermotogae</taxon>
        <taxon>Thermotogales</taxon>
        <taxon>Thermotogaceae</taxon>
        <taxon>Pseudothermotoga</taxon>
    </lineage>
</organism>
<proteinExistence type="predicted"/>
<evidence type="ECO:0000256" key="2">
    <source>
        <dbReference type="ARBA" id="ARBA00023277"/>
    </source>
</evidence>
<sequence>MKNVELKIALIPLVRSTYDIEEGKKVFQRQLNLLKRFEGVRWFAPSQIVEYVESMTNFLNTLKKESIDGIVLLSATFHLGDLALSVSSEFENVPIMCWAVPEPDYRGDRVRLNSLVGAHLDFSNLYRSGRRNVRFIYGTAEDERFIKKFSRWLNAIRAIKIWRDSKIALIGGHAKSFMNIDVYEPELFKEFKIIVEVLPLEMVFKHSPSEEEVQKIEEDYKNIYRYDENMDDVRLEKVARLAATFRSIAQTTRSSALAIRCWPEFAMHYGVSPCAAMSYDMASGLITACEGDILGAVTMLTLKAFGCKGMYLSDISQIFEEENALLFWHCGVAPHTLWDGRSERTLDTYFAGGKGVTVGFVLKPGPVTIARIDYIKGWSLFLAKGEAIETEKLLKGTYVKVKVKVSDPIGLVESLVQKGFAHHVVMAYGDWYEDFLELASMKGWKVHAEI</sequence>
<dbReference type="PATRIC" id="fig|1123384.7.peg.1025"/>
<dbReference type="PANTHER" id="PTHR36120:SF1">
    <property type="entry name" value="L-FUCOSE ISOMERASE C-TERMINAL DOMAIN-CONTAINING PROTEIN"/>
    <property type="match status" value="1"/>
</dbReference>
<dbReference type="EMBL" id="CP007141">
    <property type="protein sequence ID" value="AJC73704.1"/>
    <property type="molecule type" value="Genomic_DNA"/>
</dbReference>